<dbReference type="AlphaFoldDB" id="A0A0V1B4R7"/>
<sequence>LSAWRIVAIATALCRTLRLWQQRCCLVGIDIRICVFAVIVGVFFFVVLFGQRGPFRIIIQRSVDSVLDARLACRDSRLEIFGRQLFRSAQSPVSVEWYQRGRRRGFRLTSARADHEHGQADGAGRHDHQKHTERQGDVFGWNDIVGENCDRRRGTFCRRR</sequence>
<keyword evidence="4" id="KW-1185">Reference proteome</keyword>
<keyword evidence="2" id="KW-1133">Transmembrane helix</keyword>
<feature type="region of interest" description="Disordered" evidence="1">
    <location>
        <begin position="112"/>
        <end position="132"/>
    </location>
</feature>
<proteinExistence type="predicted"/>
<dbReference type="InParanoid" id="A0A0V1B4R7"/>
<feature type="non-terminal residue" evidence="3">
    <location>
        <position position="1"/>
    </location>
</feature>
<accession>A0A0V1B4R7</accession>
<reference evidence="3 4" key="1">
    <citation type="submission" date="2015-01" db="EMBL/GenBank/DDBJ databases">
        <title>Evolution of Trichinella species and genotypes.</title>
        <authorList>
            <person name="Korhonen P.K."/>
            <person name="Edoardo P."/>
            <person name="Giuseppe L.R."/>
            <person name="Gasser R.B."/>
        </authorList>
    </citation>
    <scope>NUCLEOTIDE SEQUENCE [LARGE SCALE GENOMIC DNA]</scope>
    <source>
        <strain evidence="3">ISS3</strain>
    </source>
</reference>
<organism evidence="3 4">
    <name type="scientific">Trichinella spiralis</name>
    <name type="common">Trichina worm</name>
    <dbReference type="NCBI Taxonomy" id="6334"/>
    <lineage>
        <taxon>Eukaryota</taxon>
        <taxon>Metazoa</taxon>
        <taxon>Ecdysozoa</taxon>
        <taxon>Nematoda</taxon>
        <taxon>Enoplea</taxon>
        <taxon>Dorylaimia</taxon>
        <taxon>Trichinellida</taxon>
        <taxon>Trichinellidae</taxon>
        <taxon>Trichinella</taxon>
    </lineage>
</organism>
<evidence type="ECO:0000256" key="1">
    <source>
        <dbReference type="SAM" id="MobiDB-lite"/>
    </source>
</evidence>
<comment type="caution">
    <text evidence="3">The sequence shown here is derived from an EMBL/GenBank/DDBJ whole genome shotgun (WGS) entry which is preliminary data.</text>
</comment>
<dbReference type="EMBL" id="JYDH01000106">
    <property type="protein sequence ID" value="KRY32027.1"/>
    <property type="molecule type" value="Genomic_DNA"/>
</dbReference>
<evidence type="ECO:0000256" key="2">
    <source>
        <dbReference type="SAM" id="Phobius"/>
    </source>
</evidence>
<gene>
    <name evidence="3" type="ORF">T01_15946</name>
</gene>
<feature type="transmembrane region" description="Helical" evidence="2">
    <location>
        <begin position="31"/>
        <end position="50"/>
    </location>
</feature>
<keyword evidence="2" id="KW-0472">Membrane</keyword>
<evidence type="ECO:0000313" key="3">
    <source>
        <dbReference type="EMBL" id="KRY32027.1"/>
    </source>
</evidence>
<evidence type="ECO:0000313" key="4">
    <source>
        <dbReference type="Proteomes" id="UP000054776"/>
    </source>
</evidence>
<name>A0A0V1B4R7_TRISP</name>
<dbReference type="Proteomes" id="UP000054776">
    <property type="component" value="Unassembled WGS sequence"/>
</dbReference>
<keyword evidence="2" id="KW-0812">Transmembrane</keyword>
<protein>
    <submittedName>
        <fullName evidence="3">Uncharacterized protein</fullName>
    </submittedName>
</protein>